<proteinExistence type="predicted"/>
<dbReference type="Proteomes" id="UP000199417">
    <property type="component" value="Unassembled WGS sequence"/>
</dbReference>
<accession>A0A1G7AUI1</accession>
<dbReference type="InterPro" id="IPR013154">
    <property type="entry name" value="ADH-like_N"/>
</dbReference>
<dbReference type="STRING" id="168276.SAMN05444580_111126"/>
<dbReference type="InterPro" id="IPR036291">
    <property type="entry name" value="NAD(P)-bd_dom_sf"/>
</dbReference>
<dbReference type="CDD" id="cd08267">
    <property type="entry name" value="MDR1"/>
    <property type="match status" value="1"/>
</dbReference>
<reference evidence="2 3" key="1">
    <citation type="submission" date="2016-10" db="EMBL/GenBank/DDBJ databases">
        <authorList>
            <person name="de Groot N.N."/>
        </authorList>
    </citation>
    <scope>NUCLEOTIDE SEQUENCE [LARGE SCALE GENOMIC DNA]</scope>
    <source>
        <strain evidence="2 3">JCM 11308</strain>
    </source>
</reference>
<dbReference type="PANTHER" id="PTHR44013:SF1">
    <property type="entry name" value="ZINC-TYPE ALCOHOL DEHYDROGENASE-LIKE PROTEIN C16A3.02C"/>
    <property type="match status" value="1"/>
</dbReference>
<dbReference type="PANTHER" id="PTHR44013">
    <property type="entry name" value="ZINC-TYPE ALCOHOL DEHYDROGENASE-LIKE PROTEIN C16A3.02C"/>
    <property type="match status" value="1"/>
</dbReference>
<protein>
    <submittedName>
        <fullName evidence="2">NADPH2:quinone reductase</fullName>
    </submittedName>
</protein>
<dbReference type="Pfam" id="PF13602">
    <property type="entry name" value="ADH_zinc_N_2"/>
    <property type="match status" value="1"/>
</dbReference>
<dbReference type="Gene3D" id="3.40.50.720">
    <property type="entry name" value="NAD(P)-binding Rossmann-like Domain"/>
    <property type="match status" value="1"/>
</dbReference>
<dbReference type="SUPFAM" id="SSF51735">
    <property type="entry name" value="NAD(P)-binding Rossmann-fold domains"/>
    <property type="match status" value="1"/>
</dbReference>
<evidence type="ECO:0000259" key="1">
    <source>
        <dbReference type="SMART" id="SM00829"/>
    </source>
</evidence>
<feature type="domain" description="Enoyl reductase (ER)" evidence="1">
    <location>
        <begin position="10"/>
        <end position="317"/>
    </location>
</feature>
<dbReference type="InterPro" id="IPR020843">
    <property type="entry name" value="ER"/>
</dbReference>
<dbReference type="Gene3D" id="3.90.180.10">
    <property type="entry name" value="Medium-chain alcohol dehydrogenases, catalytic domain"/>
    <property type="match status" value="1"/>
</dbReference>
<dbReference type="InterPro" id="IPR052733">
    <property type="entry name" value="Chloroplast_QOR"/>
</dbReference>
<dbReference type="RefSeq" id="WP_072846689.1">
    <property type="nucleotide sequence ID" value="NZ_FNAB01000011.1"/>
</dbReference>
<name>A0A1G7AUI1_9NOCA</name>
<dbReference type="AlphaFoldDB" id="A0A1G7AUI1"/>
<gene>
    <name evidence="2" type="ORF">SAMN05444580_111126</name>
</gene>
<dbReference type="EMBL" id="FNAB01000011">
    <property type="protein sequence ID" value="SDE18528.1"/>
    <property type="molecule type" value="Genomic_DNA"/>
</dbReference>
<dbReference type="InterPro" id="IPR011032">
    <property type="entry name" value="GroES-like_sf"/>
</dbReference>
<dbReference type="SMART" id="SM00829">
    <property type="entry name" value="PKS_ER"/>
    <property type="match status" value="1"/>
</dbReference>
<dbReference type="SUPFAM" id="SSF50129">
    <property type="entry name" value="GroES-like"/>
    <property type="match status" value="1"/>
</dbReference>
<evidence type="ECO:0000313" key="2">
    <source>
        <dbReference type="EMBL" id="SDE18528.1"/>
    </source>
</evidence>
<sequence>MKAVMYTEFGPPEVLGIHEVDRPTPRPGEVLVRVRATTVTRAETLMRRGRPRWGRLILGVTRPRAKRRTLGLEFAGEIEATGGDGSRFGPGDQVFGFTGFRLGACAEYVCLPETASLERMPTGIGFEQAAAAVDGPSTALYFLRDRARVRGGQHVLVNGASGSIGTYAVQLAKRFGAEVTAVCSSRNADLVTALGADHVVDYHREDFSSRHDTYDVIFDTITATSFARCRRALTPHGCYLPTTGLINWPLGAWTALRGGRTVRPGMSVEKKSALAFVKELLESDGLRVVVDRSFPMDRIVEAHRYVDLGHKVGNVTVTVGRQPGPR</sequence>
<evidence type="ECO:0000313" key="3">
    <source>
        <dbReference type="Proteomes" id="UP000199417"/>
    </source>
</evidence>
<dbReference type="Pfam" id="PF08240">
    <property type="entry name" value="ADH_N"/>
    <property type="match status" value="1"/>
</dbReference>
<organism evidence="2 3">
    <name type="scientific">Rhodococcus tukisamuensis</name>
    <dbReference type="NCBI Taxonomy" id="168276"/>
    <lineage>
        <taxon>Bacteria</taxon>
        <taxon>Bacillati</taxon>
        <taxon>Actinomycetota</taxon>
        <taxon>Actinomycetes</taxon>
        <taxon>Mycobacteriales</taxon>
        <taxon>Nocardiaceae</taxon>
        <taxon>Rhodococcus</taxon>
    </lineage>
</organism>
<keyword evidence="3" id="KW-1185">Reference proteome</keyword>
<dbReference type="GO" id="GO:0016491">
    <property type="term" value="F:oxidoreductase activity"/>
    <property type="evidence" value="ECO:0007669"/>
    <property type="project" value="InterPro"/>
</dbReference>